<dbReference type="RefSeq" id="WP_006747955.1">
    <property type="nucleotide sequence ID" value="NZ_CP007029.1"/>
</dbReference>
<dbReference type="Proteomes" id="UP000005289">
    <property type="component" value="Chromosome"/>
</dbReference>
<feature type="domain" description="GmrSD restriction endonucleases N-terminal" evidence="2">
    <location>
        <begin position="18"/>
        <end position="251"/>
    </location>
</feature>
<dbReference type="HOGENOM" id="CLU_021082_1_0_6"/>
<name>W0DP89_9GAMM</name>
<dbReference type="AlphaFoldDB" id="W0DP89"/>
<evidence type="ECO:0000313" key="4">
    <source>
        <dbReference type="Proteomes" id="UP000005289"/>
    </source>
</evidence>
<dbReference type="EMBL" id="CP007029">
    <property type="protein sequence ID" value="AHE98813.1"/>
    <property type="molecule type" value="Genomic_DNA"/>
</dbReference>
<keyword evidence="4" id="KW-1185">Reference proteome</keyword>
<dbReference type="InterPro" id="IPR004919">
    <property type="entry name" value="GmrSD_N"/>
</dbReference>
<evidence type="ECO:0000259" key="2">
    <source>
        <dbReference type="Pfam" id="PF03235"/>
    </source>
</evidence>
<dbReference type="PANTHER" id="PTHR37292">
    <property type="entry name" value="VNG6097C"/>
    <property type="match status" value="1"/>
</dbReference>
<dbReference type="Pfam" id="PF03235">
    <property type="entry name" value="GmrSD_N"/>
    <property type="match status" value="1"/>
</dbReference>
<feature type="region of interest" description="Disordered" evidence="1">
    <location>
        <begin position="588"/>
        <end position="613"/>
    </location>
</feature>
<protein>
    <recommendedName>
        <fullName evidence="2">GmrSD restriction endonucleases N-terminal domain-containing protein</fullName>
    </recommendedName>
</protein>
<organism evidence="3 4">
    <name type="scientific">Thioalkalivibrio paradoxus ARh 1</name>
    <dbReference type="NCBI Taxonomy" id="713585"/>
    <lineage>
        <taxon>Bacteria</taxon>
        <taxon>Pseudomonadati</taxon>
        <taxon>Pseudomonadota</taxon>
        <taxon>Gammaproteobacteria</taxon>
        <taxon>Chromatiales</taxon>
        <taxon>Ectothiorhodospiraceae</taxon>
        <taxon>Thioalkalivibrio</taxon>
    </lineage>
</organism>
<dbReference type="OrthoDB" id="9798761at2"/>
<evidence type="ECO:0000313" key="3">
    <source>
        <dbReference type="EMBL" id="AHE98813.1"/>
    </source>
</evidence>
<accession>W0DP89</accession>
<reference evidence="3 4" key="1">
    <citation type="submission" date="2013-12" db="EMBL/GenBank/DDBJ databases">
        <authorList>
            <consortium name="DOE Joint Genome Institute"/>
            <person name="Muyzer G."/>
            <person name="Huntemann M."/>
            <person name="Han J."/>
            <person name="Chen A."/>
            <person name="Kyrpides N."/>
            <person name="Mavromatis K."/>
            <person name="Markowitz V."/>
            <person name="Palaniappan K."/>
            <person name="Ivanova N."/>
            <person name="Schaumberg A."/>
            <person name="Pati A."/>
            <person name="Liolios K."/>
            <person name="Nordberg H.P."/>
            <person name="Cantor M.N."/>
            <person name="Hua S.X."/>
            <person name="Woyke T."/>
        </authorList>
    </citation>
    <scope>NUCLEOTIDE SEQUENCE [LARGE SCALE GENOMIC DNA]</scope>
    <source>
        <strain evidence="3 4">ARh 1</strain>
    </source>
</reference>
<dbReference type="PANTHER" id="PTHR37292:SF2">
    <property type="entry name" value="DUF262 DOMAIN-CONTAINING PROTEIN"/>
    <property type="match status" value="1"/>
</dbReference>
<evidence type="ECO:0000256" key="1">
    <source>
        <dbReference type="SAM" id="MobiDB-lite"/>
    </source>
</evidence>
<sequence>MNSQVDRIKPDSYGIATYLESLRRGQYQIPTFQRNVVWDRDRVKGLWDSIYKFYPLGSILVWRTDIRLQNHREIGGHQLQSEPASGEFQYLLDGQQRTTALLTSMYGGSIKGQEHRDPHLYVDLTVEGADEVEDSSWRERFLFWDEIDDREGQLLRNVGRKKRYDGGLIVKLEDIAHRYADLERGLVNAGCVDYDNPARAQLRSLKQVFDNYKLSFIELRGIEVSEVCQIFERINQAGQPLSIFDIVVAKTFRPRGEDVSGFYLRGLFEHFRHELDLAGSRFAAVDDMTLLQMLAVLVRESAPEAGVQNITDRYLSVLRTEHLEMVWGEGTKAIRKVFDFLDNHLRLPGPALVPYRYFYMSLASYFFRNNSPDYSLLKRYFWYYSFHNEDLLSNTTHLRDHVQRLNEARDGGEFKFDRFLVDQERLRRVSYSTRGRLSRAILALYASQDPRDWAHADRSVLTQVYYMLTDHPNLHHVFPLDFCEKHLDKHARYANSLLNIAYLTQITNLRISNRNPLEYLRDYLGPGFGDVQRTHFLPDVIVEWALAEQMPDNALDTFVDARLQLILARLRERLGAIPFEVIDTRAEPNGSAEGSAAAPEKFPRMDRTAAEQG</sequence>
<proteinExistence type="predicted"/>
<gene>
    <name evidence="3" type="ORF">THITH_11775</name>
</gene>
<feature type="compositionally biased region" description="Basic and acidic residues" evidence="1">
    <location>
        <begin position="601"/>
        <end position="613"/>
    </location>
</feature>
<dbReference type="KEGG" id="tti:THITH_11775"/>